<dbReference type="SMART" id="SM00028">
    <property type="entry name" value="TPR"/>
    <property type="match status" value="4"/>
</dbReference>
<dbReference type="AlphaFoldDB" id="A0A5C6S4D0"/>
<dbReference type="InterPro" id="IPR011990">
    <property type="entry name" value="TPR-like_helical_dom_sf"/>
</dbReference>
<feature type="compositionally biased region" description="Basic and acidic residues" evidence="5">
    <location>
        <begin position="218"/>
        <end position="233"/>
    </location>
</feature>
<proteinExistence type="inferred from homology"/>
<dbReference type="PROSITE" id="PS00061">
    <property type="entry name" value="ADH_SHORT"/>
    <property type="match status" value="1"/>
</dbReference>
<dbReference type="PRINTS" id="PR00081">
    <property type="entry name" value="GDHRDH"/>
</dbReference>
<name>A0A5C6S4D0_9BACT</name>
<dbReference type="RefSeq" id="WP_147165622.1">
    <property type="nucleotide sequence ID" value="NZ_VOOR01000002.1"/>
</dbReference>
<dbReference type="InterPro" id="IPR020904">
    <property type="entry name" value="Sc_DH/Rdtase_CS"/>
</dbReference>
<evidence type="ECO:0000256" key="5">
    <source>
        <dbReference type="SAM" id="MobiDB-lite"/>
    </source>
</evidence>
<dbReference type="OrthoDB" id="9775296at2"/>
<dbReference type="InterPro" id="IPR036291">
    <property type="entry name" value="NAD(P)-bd_dom_sf"/>
</dbReference>
<evidence type="ECO:0000313" key="7">
    <source>
        <dbReference type="Proteomes" id="UP000321580"/>
    </source>
</evidence>
<evidence type="ECO:0000256" key="3">
    <source>
        <dbReference type="PROSITE-ProRule" id="PRU00339"/>
    </source>
</evidence>
<comment type="similarity">
    <text evidence="1">Belongs to the short-chain dehydrogenases/reductases (SDR) family.</text>
</comment>
<evidence type="ECO:0000256" key="4">
    <source>
        <dbReference type="SAM" id="Coils"/>
    </source>
</evidence>
<dbReference type="PANTHER" id="PTHR42901">
    <property type="entry name" value="ALCOHOL DEHYDROGENASE"/>
    <property type="match status" value="1"/>
</dbReference>
<dbReference type="PRINTS" id="PR00080">
    <property type="entry name" value="SDRFAMILY"/>
</dbReference>
<dbReference type="EMBL" id="VOOR01000002">
    <property type="protein sequence ID" value="TXB69490.1"/>
    <property type="molecule type" value="Genomic_DNA"/>
</dbReference>
<dbReference type="PROSITE" id="PS50293">
    <property type="entry name" value="TPR_REGION"/>
    <property type="match status" value="1"/>
</dbReference>
<evidence type="ECO:0000256" key="2">
    <source>
        <dbReference type="ARBA" id="ARBA00023002"/>
    </source>
</evidence>
<gene>
    <name evidence="6" type="ORF">FRY97_01390</name>
</gene>
<dbReference type="PANTHER" id="PTHR42901:SF1">
    <property type="entry name" value="ALCOHOL DEHYDROGENASE"/>
    <property type="match status" value="1"/>
</dbReference>
<feature type="region of interest" description="Disordered" evidence="5">
    <location>
        <begin position="335"/>
        <end position="370"/>
    </location>
</feature>
<evidence type="ECO:0000313" key="6">
    <source>
        <dbReference type="EMBL" id="TXB69490.1"/>
    </source>
</evidence>
<keyword evidence="7" id="KW-1185">Reference proteome</keyword>
<dbReference type="SUPFAM" id="SSF51735">
    <property type="entry name" value="NAD(P)-binding Rossmann-fold domains"/>
    <property type="match status" value="1"/>
</dbReference>
<dbReference type="InterPro" id="IPR019734">
    <property type="entry name" value="TPR_rpt"/>
</dbReference>
<feature type="coiled-coil region" evidence="4">
    <location>
        <begin position="611"/>
        <end position="641"/>
    </location>
</feature>
<dbReference type="GO" id="GO:0016616">
    <property type="term" value="F:oxidoreductase activity, acting on the CH-OH group of donors, NAD or NADP as acceptor"/>
    <property type="evidence" value="ECO:0007669"/>
    <property type="project" value="UniProtKB-ARBA"/>
</dbReference>
<dbReference type="FunFam" id="3.40.50.720:FF:000047">
    <property type="entry name" value="NADP-dependent L-serine/L-allo-threonine dehydrogenase"/>
    <property type="match status" value="1"/>
</dbReference>
<dbReference type="Gene3D" id="1.25.40.10">
    <property type="entry name" value="Tetratricopeptide repeat domain"/>
    <property type="match status" value="1"/>
</dbReference>
<dbReference type="Pfam" id="PF14559">
    <property type="entry name" value="TPR_19"/>
    <property type="match status" value="1"/>
</dbReference>
<dbReference type="Pfam" id="PF00106">
    <property type="entry name" value="adh_short"/>
    <property type="match status" value="1"/>
</dbReference>
<reference evidence="6 7" key="1">
    <citation type="submission" date="2019-08" db="EMBL/GenBank/DDBJ databases">
        <title>Genome of Phaeodactylibacter luteus.</title>
        <authorList>
            <person name="Bowman J.P."/>
        </authorList>
    </citation>
    <scope>NUCLEOTIDE SEQUENCE [LARGE SCALE GENOMIC DNA]</scope>
    <source>
        <strain evidence="6 7">KCTC 42180</strain>
    </source>
</reference>
<keyword evidence="2" id="KW-0560">Oxidoreductase</keyword>
<dbReference type="SUPFAM" id="SSF52200">
    <property type="entry name" value="Toll/Interleukin receptor TIR domain"/>
    <property type="match status" value="1"/>
</dbReference>
<dbReference type="Proteomes" id="UP000321580">
    <property type="component" value="Unassembled WGS sequence"/>
</dbReference>
<sequence>MSTNSIALAYCADNEHYAQKLQKDLAPSGYRFHLFSCNRDTDNNFLADRLLQQSDPILLLISDNFLKSAKCMSRGLKLLQDKRHDILPVIVNGVQEDVNTGERSEVVTEFERVSDIIQYINYWQDKYLDMRRQKRNMAQREEDNFNTHLKVMREVSSEVGEFLRTLRSMTYLSWPQFEANAYQQFFIFTEDNPTWQALKGSLAPVNSAGDLPQHKEEEALAPTEQERTEKVDDSSAPQSIPDEEEPDLSGIPYLDLLPEQVAPGADEEELTPVAEEEIGAAAPSAGEEPEIEPLAGEDEIEAEASLPAVADEAGIEGGMSDEELGDGADWYARQQEQEEAAEESRTGETIFPPSSPLPSTGPESGAPEPAPEAIMADAIAMLRANQAKGAMDLLLSGVQSHPNESTLRYHLALMQVQHSHDYEAAKATLQPIFEQEPHHIDALFLLGELQELASEFEEARSTYSELLRHDEAHAKAHYRLGMVLAAHFEGERTTAAHHFKEAAKLDKTNYDALYQYALLLNDELGKPKKAVKYFKKTLKANAFHPFAYYDMALVYHQLGEYGKAADAYQKAVRINPELQTPENDSAFAVETVAASAAPVANSPAEPLEARHEAVGKDVESIEQTLREKEEELEQLRSALNAFKYPTPPARPTVDQTVLITGATSGIGKATAQIFAEHGYRVILTGRRSERLQAIQQEFESAYEARVQALAFDVRDKEACREAVQQLQGEWADIDLLVNNAGKAKGLAPIHEGDIAHWEEMIDTNLRGLLYMSRLVTPGMVERQSGQVINVCSTAGKEVYPNGNVYNATKFGVDALTKAMRLDLHQHGVRVGMVSPAHVEETEFALVRFDGDASRAKIYDDFKPLSSRDVAEAIFFMATQPAHVNVLDMVLQGTQQASSTMIDRSGRERFGSEEE</sequence>
<dbReference type="SUPFAM" id="SSF48452">
    <property type="entry name" value="TPR-like"/>
    <property type="match status" value="1"/>
</dbReference>
<dbReference type="InterPro" id="IPR035897">
    <property type="entry name" value="Toll_tir_struct_dom_sf"/>
</dbReference>
<dbReference type="InterPro" id="IPR002347">
    <property type="entry name" value="SDR_fam"/>
</dbReference>
<keyword evidence="4" id="KW-0175">Coiled coil</keyword>
<feature type="region of interest" description="Disordered" evidence="5">
    <location>
        <begin position="218"/>
        <end position="253"/>
    </location>
</feature>
<dbReference type="PROSITE" id="PS50005">
    <property type="entry name" value="TPR"/>
    <property type="match status" value="1"/>
</dbReference>
<evidence type="ECO:0000256" key="1">
    <source>
        <dbReference type="ARBA" id="ARBA00006484"/>
    </source>
</evidence>
<dbReference type="Pfam" id="PF13174">
    <property type="entry name" value="TPR_6"/>
    <property type="match status" value="1"/>
</dbReference>
<keyword evidence="3" id="KW-0802">TPR repeat</keyword>
<organism evidence="6 7">
    <name type="scientific">Phaeodactylibacter luteus</name>
    <dbReference type="NCBI Taxonomy" id="1564516"/>
    <lineage>
        <taxon>Bacteria</taxon>
        <taxon>Pseudomonadati</taxon>
        <taxon>Bacteroidota</taxon>
        <taxon>Saprospiria</taxon>
        <taxon>Saprospirales</taxon>
        <taxon>Haliscomenobacteraceae</taxon>
        <taxon>Phaeodactylibacter</taxon>
    </lineage>
</organism>
<dbReference type="Gene3D" id="3.40.50.720">
    <property type="entry name" value="NAD(P)-binding Rossmann-like Domain"/>
    <property type="match status" value="1"/>
</dbReference>
<protein>
    <submittedName>
        <fullName evidence="6">SDR family NAD(P)-dependent oxidoreductase</fullName>
    </submittedName>
</protein>
<dbReference type="Pfam" id="PF00515">
    <property type="entry name" value="TPR_1"/>
    <property type="match status" value="1"/>
</dbReference>
<feature type="compositionally biased region" description="Low complexity" evidence="5">
    <location>
        <begin position="361"/>
        <end position="370"/>
    </location>
</feature>
<accession>A0A5C6S4D0</accession>
<comment type="caution">
    <text evidence="6">The sequence shown here is derived from an EMBL/GenBank/DDBJ whole genome shotgun (WGS) entry which is preliminary data.</text>
</comment>
<feature type="repeat" description="TPR" evidence="3">
    <location>
        <begin position="545"/>
        <end position="578"/>
    </location>
</feature>